<evidence type="ECO:0000313" key="5">
    <source>
        <dbReference type="EMBL" id="BBF68429.1"/>
    </source>
</evidence>
<dbReference type="PANTHER" id="PTHR42756">
    <property type="entry name" value="TRANSCRIPTIONAL REGULATOR, MARR"/>
    <property type="match status" value="1"/>
</dbReference>
<dbReference type="PANTHER" id="PTHR42756:SF1">
    <property type="entry name" value="TRANSCRIPTIONAL REPRESSOR OF EMRAB OPERON"/>
    <property type="match status" value="1"/>
</dbReference>
<dbReference type="Gene3D" id="1.10.10.10">
    <property type="entry name" value="Winged helix-like DNA-binding domain superfamily/Winged helix DNA-binding domain"/>
    <property type="match status" value="1"/>
</dbReference>
<dbReference type="InterPro" id="IPR036390">
    <property type="entry name" value="WH_DNA-bd_sf"/>
</dbReference>
<keyword evidence="6" id="KW-1185">Reference proteome</keyword>
<dbReference type="Pfam" id="PF12802">
    <property type="entry name" value="MarR_2"/>
    <property type="match status" value="1"/>
</dbReference>
<evidence type="ECO:0000313" key="6">
    <source>
        <dbReference type="Proteomes" id="UP001059971"/>
    </source>
</evidence>
<evidence type="ECO:0000256" key="3">
    <source>
        <dbReference type="ARBA" id="ARBA00023163"/>
    </source>
</evidence>
<reference evidence="5" key="1">
    <citation type="submission" date="2018-07" db="EMBL/GenBank/DDBJ databases">
        <title>Complete genome sequence of Sphingomonas bisphenolicum strain AO1, a bisphenol A degradative bacterium isolated from Japanese farm field.</title>
        <authorList>
            <person name="Murakami M."/>
            <person name="Koh M."/>
            <person name="Koba S."/>
            <person name="Matsumura Y."/>
        </authorList>
    </citation>
    <scope>NUCLEOTIDE SEQUENCE</scope>
    <source>
        <strain evidence="5">AO1</strain>
    </source>
</reference>
<evidence type="ECO:0000256" key="2">
    <source>
        <dbReference type="ARBA" id="ARBA00023125"/>
    </source>
</evidence>
<proteinExistence type="predicted"/>
<dbReference type="PROSITE" id="PS50995">
    <property type="entry name" value="HTH_MARR_2"/>
    <property type="match status" value="1"/>
</dbReference>
<gene>
    <name evidence="5" type="primary">slyA</name>
    <name evidence="5" type="ORF">SBA_ch1_06290</name>
</gene>
<dbReference type="SMART" id="SM00347">
    <property type="entry name" value="HTH_MARR"/>
    <property type="match status" value="1"/>
</dbReference>
<protein>
    <submittedName>
        <fullName evidence="5">Transcriptional regulator SlyA</fullName>
    </submittedName>
</protein>
<dbReference type="Proteomes" id="UP001059971">
    <property type="component" value="Chromosome 1"/>
</dbReference>
<keyword evidence="3" id="KW-0804">Transcription</keyword>
<accession>A0ABN5W807</accession>
<feature type="domain" description="HTH marR-type" evidence="4">
    <location>
        <begin position="9"/>
        <end position="142"/>
    </location>
</feature>
<keyword evidence="1" id="KW-0805">Transcription regulation</keyword>
<dbReference type="SUPFAM" id="SSF46785">
    <property type="entry name" value="Winged helix' DNA-binding domain"/>
    <property type="match status" value="1"/>
</dbReference>
<dbReference type="InterPro" id="IPR000835">
    <property type="entry name" value="HTH_MarR-typ"/>
</dbReference>
<evidence type="ECO:0000256" key="1">
    <source>
        <dbReference type="ARBA" id="ARBA00023015"/>
    </source>
</evidence>
<dbReference type="PRINTS" id="PR00598">
    <property type="entry name" value="HTHMARR"/>
</dbReference>
<keyword evidence="2" id="KW-0238">DNA-binding</keyword>
<dbReference type="EMBL" id="AP018817">
    <property type="protein sequence ID" value="BBF68429.1"/>
    <property type="molecule type" value="Genomic_DNA"/>
</dbReference>
<organism evidence="5 6">
    <name type="scientific">Sphingomonas bisphenolicum</name>
    <dbReference type="NCBI Taxonomy" id="296544"/>
    <lineage>
        <taxon>Bacteria</taxon>
        <taxon>Pseudomonadati</taxon>
        <taxon>Pseudomonadota</taxon>
        <taxon>Alphaproteobacteria</taxon>
        <taxon>Sphingomonadales</taxon>
        <taxon>Sphingomonadaceae</taxon>
        <taxon>Sphingomonas</taxon>
    </lineage>
</organism>
<evidence type="ECO:0000259" key="4">
    <source>
        <dbReference type="PROSITE" id="PS50995"/>
    </source>
</evidence>
<name>A0ABN5W807_9SPHN</name>
<sequence>MEMPLSEPKRALAHKMAPVARAWRQLADTALAEFGVSNSAGWCLIHIDRLGGEVGQSALAESLDISQPSLVRTLDQLQTGGLVTRAQHPDDKRSNIVGLAPAGRDLVGRIEAKLDALRAELLKDVPEEAIEVAVWLLDLLSLRIAERKSAA</sequence>
<dbReference type="InterPro" id="IPR036388">
    <property type="entry name" value="WH-like_DNA-bd_sf"/>
</dbReference>